<comment type="caution">
    <text evidence="2">The sequence shown here is derived from an EMBL/GenBank/DDBJ whole genome shotgun (WGS) entry which is preliminary data.</text>
</comment>
<accession>A0A5B7EZF3</accession>
<dbReference type="EMBL" id="VSRR010004083">
    <property type="protein sequence ID" value="MPC38506.1"/>
    <property type="molecule type" value="Genomic_DNA"/>
</dbReference>
<reference evidence="2 3" key="1">
    <citation type="submission" date="2019-05" db="EMBL/GenBank/DDBJ databases">
        <title>Another draft genome of Portunus trituberculatus and its Hox gene families provides insights of decapod evolution.</title>
        <authorList>
            <person name="Jeong J.-H."/>
            <person name="Song I."/>
            <person name="Kim S."/>
            <person name="Choi T."/>
            <person name="Kim D."/>
            <person name="Ryu S."/>
            <person name="Kim W."/>
        </authorList>
    </citation>
    <scope>NUCLEOTIDE SEQUENCE [LARGE SCALE GENOMIC DNA]</scope>
    <source>
        <tissue evidence="2">Muscle</tissue>
    </source>
</reference>
<name>A0A5B7EZF3_PORTR</name>
<protein>
    <submittedName>
        <fullName evidence="2">Uncharacterized protein</fullName>
    </submittedName>
</protein>
<gene>
    <name evidence="2" type="ORF">E2C01_032014</name>
</gene>
<evidence type="ECO:0000313" key="3">
    <source>
        <dbReference type="Proteomes" id="UP000324222"/>
    </source>
</evidence>
<organism evidence="2 3">
    <name type="scientific">Portunus trituberculatus</name>
    <name type="common">Swimming crab</name>
    <name type="synonym">Neptunus trituberculatus</name>
    <dbReference type="NCBI Taxonomy" id="210409"/>
    <lineage>
        <taxon>Eukaryota</taxon>
        <taxon>Metazoa</taxon>
        <taxon>Ecdysozoa</taxon>
        <taxon>Arthropoda</taxon>
        <taxon>Crustacea</taxon>
        <taxon>Multicrustacea</taxon>
        <taxon>Malacostraca</taxon>
        <taxon>Eumalacostraca</taxon>
        <taxon>Eucarida</taxon>
        <taxon>Decapoda</taxon>
        <taxon>Pleocyemata</taxon>
        <taxon>Brachyura</taxon>
        <taxon>Eubrachyura</taxon>
        <taxon>Portunoidea</taxon>
        <taxon>Portunidae</taxon>
        <taxon>Portuninae</taxon>
        <taxon>Portunus</taxon>
    </lineage>
</organism>
<dbReference type="OrthoDB" id="203339at2759"/>
<keyword evidence="3" id="KW-1185">Reference proteome</keyword>
<dbReference type="AlphaFoldDB" id="A0A5B7EZF3"/>
<evidence type="ECO:0000313" key="2">
    <source>
        <dbReference type="EMBL" id="MPC38506.1"/>
    </source>
</evidence>
<feature type="region of interest" description="Disordered" evidence="1">
    <location>
        <begin position="1"/>
        <end position="55"/>
    </location>
</feature>
<proteinExistence type="predicted"/>
<dbReference type="Proteomes" id="UP000324222">
    <property type="component" value="Unassembled WGS sequence"/>
</dbReference>
<evidence type="ECO:0000256" key="1">
    <source>
        <dbReference type="SAM" id="MobiDB-lite"/>
    </source>
</evidence>
<sequence>MVEKAINSPQLTSITEEDDGEEINIRRKTVKVDGTAFQPSLQTEQDRKKAARGTRETMRATLAMLENLKRANPHVILSPINIKIDEEETALPTQQQEDCGAAADPRQSSTHLYSLTEVSARPEKLTCKDVF</sequence>
<feature type="compositionally biased region" description="Basic and acidic residues" evidence="1">
    <location>
        <begin position="44"/>
        <end position="55"/>
    </location>
</feature>